<dbReference type="Proteomes" id="UP000030418">
    <property type="component" value="Unassembled WGS sequence"/>
</dbReference>
<gene>
    <name evidence="2" type="ORF">P375_05945</name>
</gene>
<reference evidence="2 3" key="1">
    <citation type="submission" date="2014-08" db="EMBL/GenBank/DDBJ databases">
        <title>Chaperone-usher fimbriae in a diverse selection of Gallibacterium genomes.</title>
        <authorList>
            <person name="Kudirkiene E."/>
            <person name="Bager R.J."/>
            <person name="Johnson T.J."/>
            <person name="Bojesen A.M."/>
        </authorList>
    </citation>
    <scope>NUCLEOTIDE SEQUENCE [LARGE SCALE GENOMIC DNA]</scope>
    <source>
        <strain evidence="2 3">CCM5976</strain>
    </source>
</reference>
<protein>
    <submittedName>
        <fullName evidence="2">Conjugal transfer protein</fullName>
    </submittedName>
</protein>
<dbReference type="AlphaFoldDB" id="A0A0A2XNU8"/>
<dbReference type="NCBIfam" id="TIGR03759">
    <property type="entry name" value="conj_TIGR03759"/>
    <property type="match status" value="1"/>
</dbReference>
<comment type="caution">
    <text evidence="2">The sequence shown here is derived from an EMBL/GenBank/DDBJ whole genome shotgun (WGS) entry which is preliminary data.</text>
</comment>
<accession>A0A0A2XNU8</accession>
<feature type="chain" id="PRO_5001997054" evidence="1">
    <location>
        <begin position="21"/>
        <end position="252"/>
    </location>
</feature>
<evidence type="ECO:0000313" key="3">
    <source>
        <dbReference type="Proteomes" id="UP000030418"/>
    </source>
</evidence>
<dbReference type="InterPro" id="IPR022293">
    <property type="entry name" value="Integrating-conj_element"/>
</dbReference>
<feature type="signal peptide" evidence="1">
    <location>
        <begin position="1"/>
        <end position="20"/>
    </location>
</feature>
<keyword evidence="1" id="KW-0732">Signal</keyword>
<dbReference type="RefSeq" id="WP_052121803.1">
    <property type="nucleotide sequence ID" value="NZ_JPXY01000024.1"/>
</dbReference>
<proteinExistence type="predicted"/>
<dbReference type="EMBL" id="JPXY01000024">
    <property type="protein sequence ID" value="KGQ32335.1"/>
    <property type="molecule type" value="Genomic_DNA"/>
</dbReference>
<keyword evidence="3" id="KW-1185">Reference proteome</keyword>
<organism evidence="2 3">
    <name type="scientific">Gallibacterium genomosp. 2</name>
    <dbReference type="NCBI Taxonomy" id="155517"/>
    <lineage>
        <taxon>Bacteria</taxon>
        <taxon>Pseudomonadati</taxon>
        <taxon>Pseudomonadota</taxon>
        <taxon>Gammaproteobacteria</taxon>
        <taxon>Pasteurellales</taxon>
        <taxon>Pasteurellaceae</taxon>
        <taxon>Gallibacterium</taxon>
    </lineage>
</organism>
<evidence type="ECO:0000256" key="1">
    <source>
        <dbReference type="SAM" id="SignalP"/>
    </source>
</evidence>
<name>A0A0A2XNU8_9PAST</name>
<evidence type="ECO:0000313" key="2">
    <source>
        <dbReference type="EMBL" id="KGQ32335.1"/>
    </source>
</evidence>
<sequence>MKKRNILLILSLALGQSVFALDLNETVQSIKETSAKALAQAEQSAKQVSSSVTSTIQSLSANEQAQHWGLTEEEWKRYERLKKTERQYWSPNLDPLTTLGVEATSEAERQKYARLLAKKEFERVEKELKFQLAYDAAFKELYPGVMPISDNTMSPVINERLVLFTRLNCEKCDSALQKILATNKSVDIYFVDSRQDDKAIRDWAISHRIDVNKVRSRQITLNHDQGGLWMQHGNGKMPVIFKSGTWDQVNDF</sequence>